<dbReference type="STRING" id="990371.SAMN05421813_13713"/>
<sequence length="727" mass="86577">MKAGKYSIKELFVNRFLEQIVIPEIQRDYVWKEEQVIGLLNSIILDFKNFQNAKPSVIVADNKEIETAFHEFDRKRKYSSNIGFIYAYNDEQLPGRYFLIDGQQRITTIFLTLLTLAHGNKNLRELFVRTYIKDKNLKLDYRVREASHNFLIKMVDFVLGTSDEITDQHWYLSDYKTDVTIINLLNNQKIINKYLNEQSINETDFFHFIEDYTEFWYFDTNVSEQGEELYIYMNARGEQMQSNENIKADLLSKLNDLKQKNQFGKIWEEWQDYFWLNKDQNENADPGFNEFLTCISGLENYKIGNKDLFYTPKDFKDNNGIKAITLISNLNLSIIEKYIQGLTFLMGNTEHFKALYKYSGWLDKSINLIWSILNNEKTNWYADYTDNDRSTERQKMVYLWSILKYLSEVDLQNVSIEEIYRFLRMYYLRYHNNNRSVSTINDTVSIILINGVFDSTNNDIDGELESDGSRTIQTSDEETDYKNRTQEEILKTNLYIKHILNPELLKEYENLIWQIEDHDFNLEGRDVGGKNISHLVDLNTDITLKELQKIRDKFYAIFPDGQKAYLTVQNILLYYDEFWYRATPSYYFNFEFDNWRRIIRGIGKEKSEFRTAFNDFFLDFVKFDGSINEFLIEKRKILIDFKNATDLREKLLWYNQYLGNQMWSQGNHIAFSNGWQSSIPDWQNKDKVFPDTFILYNIKGDLKGGTPKVLYQILPEEIKKVIDSNLE</sequence>
<evidence type="ECO:0000313" key="3">
    <source>
        <dbReference type="Proteomes" id="UP000199226"/>
    </source>
</evidence>
<feature type="domain" description="GmrSD restriction endonucleases N-terminal" evidence="1">
    <location>
        <begin position="9"/>
        <end position="250"/>
    </location>
</feature>
<name>A0A1G9YB55_9SPHI</name>
<gene>
    <name evidence="2" type="ORF">SAMN05421813_13713</name>
</gene>
<dbReference type="PANTHER" id="PTHR35149">
    <property type="entry name" value="SLL5132 PROTEIN"/>
    <property type="match status" value="1"/>
</dbReference>
<organism evidence="2 3">
    <name type="scientific">Daejeonella rubra</name>
    <dbReference type="NCBI Taxonomy" id="990371"/>
    <lineage>
        <taxon>Bacteria</taxon>
        <taxon>Pseudomonadati</taxon>
        <taxon>Bacteroidota</taxon>
        <taxon>Sphingobacteriia</taxon>
        <taxon>Sphingobacteriales</taxon>
        <taxon>Sphingobacteriaceae</taxon>
        <taxon>Daejeonella</taxon>
    </lineage>
</organism>
<dbReference type="PANTHER" id="PTHR35149:SF1">
    <property type="entry name" value="DUF5655 DOMAIN-CONTAINING PROTEIN"/>
    <property type="match status" value="1"/>
</dbReference>
<protein>
    <recommendedName>
        <fullName evidence="1">GmrSD restriction endonucleases N-terminal domain-containing protein</fullName>
    </recommendedName>
</protein>
<keyword evidence="3" id="KW-1185">Reference proteome</keyword>
<dbReference type="Proteomes" id="UP000199226">
    <property type="component" value="Unassembled WGS sequence"/>
</dbReference>
<reference evidence="3" key="1">
    <citation type="submission" date="2016-10" db="EMBL/GenBank/DDBJ databases">
        <authorList>
            <person name="Varghese N."/>
            <person name="Submissions S."/>
        </authorList>
    </citation>
    <scope>NUCLEOTIDE SEQUENCE [LARGE SCALE GENOMIC DNA]</scope>
    <source>
        <strain evidence="3">DSM 24536</strain>
    </source>
</reference>
<proteinExistence type="predicted"/>
<accession>A0A1G9YB55</accession>
<dbReference type="EMBL" id="FNHH01000037">
    <property type="protein sequence ID" value="SDN06318.1"/>
    <property type="molecule type" value="Genomic_DNA"/>
</dbReference>
<evidence type="ECO:0000259" key="1">
    <source>
        <dbReference type="Pfam" id="PF03235"/>
    </source>
</evidence>
<dbReference type="InterPro" id="IPR004919">
    <property type="entry name" value="GmrSD_N"/>
</dbReference>
<dbReference type="RefSeq" id="WP_176767740.1">
    <property type="nucleotide sequence ID" value="NZ_FNHH01000037.1"/>
</dbReference>
<evidence type="ECO:0000313" key="2">
    <source>
        <dbReference type="EMBL" id="SDN06318.1"/>
    </source>
</evidence>
<dbReference type="AlphaFoldDB" id="A0A1G9YB55"/>
<dbReference type="Pfam" id="PF03235">
    <property type="entry name" value="GmrSD_N"/>
    <property type="match status" value="1"/>
</dbReference>